<keyword evidence="2" id="KW-1185">Reference proteome</keyword>
<dbReference type="Proteomes" id="UP000683000">
    <property type="component" value="Unassembled WGS sequence"/>
</dbReference>
<evidence type="ECO:0000313" key="2">
    <source>
        <dbReference type="Proteomes" id="UP000683000"/>
    </source>
</evidence>
<accession>A0A8I2YNA5</accession>
<organism evidence="1 2">
    <name type="scientific">Boletus reticuloceps</name>
    <dbReference type="NCBI Taxonomy" id="495285"/>
    <lineage>
        <taxon>Eukaryota</taxon>
        <taxon>Fungi</taxon>
        <taxon>Dikarya</taxon>
        <taxon>Basidiomycota</taxon>
        <taxon>Agaricomycotina</taxon>
        <taxon>Agaricomycetes</taxon>
        <taxon>Agaricomycetidae</taxon>
        <taxon>Boletales</taxon>
        <taxon>Boletineae</taxon>
        <taxon>Boletaceae</taxon>
        <taxon>Boletoideae</taxon>
        <taxon>Boletus</taxon>
    </lineage>
</organism>
<dbReference type="OrthoDB" id="2663544at2759"/>
<reference evidence="1" key="1">
    <citation type="submission" date="2021-03" db="EMBL/GenBank/DDBJ databases">
        <title>Evolutionary innovations through gain and loss of genes in the ectomycorrhizal Boletales.</title>
        <authorList>
            <person name="Wu G."/>
            <person name="Miyauchi S."/>
            <person name="Morin E."/>
            <person name="Yang Z.-L."/>
            <person name="Xu J."/>
            <person name="Martin F.M."/>
        </authorList>
    </citation>
    <scope>NUCLEOTIDE SEQUENCE</scope>
    <source>
        <strain evidence="1">BR01</strain>
    </source>
</reference>
<dbReference type="EMBL" id="JAGFBS010000016">
    <property type="protein sequence ID" value="KAG6374907.1"/>
    <property type="molecule type" value="Genomic_DNA"/>
</dbReference>
<comment type="caution">
    <text evidence="1">The sequence shown here is derived from an EMBL/GenBank/DDBJ whole genome shotgun (WGS) entry which is preliminary data.</text>
</comment>
<protein>
    <submittedName>
        <fullName evidence="1">Uncharacterized protein</fullName>
    </submittedName>
</protein>
<proteinExistence type="predicted"/>
<name>A0A8I2YNA5_9AGAM</name>
<dbReference type="AlphaFoldDB" id="A0A8I2YNA5"/>
<sequence>MLIQELAAKPNWNVPLALRFIKEKYESNPAYLGRVCAFCDYLQRDCGAGYRAVLEAAAHHPRANQSDPSMPSFFLSDSNTSYLPCNACTVHNEHGPHYY</sequence>
<evidence type="ECO:0000313" key="1">
    <source>
        <dbReference type="EMBL" id="KAG6374907.1"/>
    </source>
</evidence>
<gene>
    <name evidence="1" type="ORF">JVT61DRAFT_3639</name>
</gene>